<gene>
    <name evidence="1" type="ORF">ACFSKP_00245</name>
</gene>
<protein>
    <submittedName>
        <fullName evidence="1">DUF3822 family protein</fullName>
    </submittedName>
</protein>
<evidence type="ECO:0000313" key="1">
    <source>
        <dbReference type="EMBL" id="MFD2244660.1"/>
    </source>
</evidence>
<dbReference type="Proteomes" id="UP001597374">
    <property type="component" value="Unassembled WGS sequence"/>
</dbReference>
<proteinExistence type="predicted"/>
<dbReference type="Pfam" id="PF12864">
    <property type="entry name" value="DUF3822"/>
    <property type="match status" value="1"/>
</dbReference>
<accession>A0ABW5CUK8</accession>
<dbReference type="RefSeq" id="WP_250429988.1">
    <property type="nucleotide sequence ID" value="NZ_JALPRR010000002.1"/>
</dbReference>
<dbReference type="Gene3D" id="3.30.420.250">
    <property type="match status" value="1"/>
</dbReference>
<comment type="caution">
    <text evidence="1">The sequence shown here is derived from an EMBL/GenBank/DDBJ whole genome shotgun (WGS) entry which is preliminary data.</text>
</comment>
<name>A0ABW5CUK8_9BACT</name>
<reference evidence="2" key="1">
    <citation type="journal article" date="2019" name="Int. J. Syst. Evol. Microbiol.">
        <title>The Global Catalogue of Microorganisms (GCM) 10K type strain sequencing project: providing services to taxonomists for standard genome sequencing and annotation.</title>
        <authorList>
            <consortium name="The Broad Institute Genomics Platform"/>
            <consortium name="The Broad Institute Genome Sequencing Center for Infectious Disease"/>
            <person name="Wu L."/>
            <person name="Ma J."/>
        </authorList>
    </citation>
    <scope>NUCLEOTIDE SEQUENCE [LARGE SCALE GENOMIC DNA]</scope>
    <source>
        <strain evidence="2">CGMCC 4.1782</strain>
    </source>
</reference>
<dbReference type="EMBL" id="JBHUIM010000001">
    <property type="protein sequence ID" value="MFD2244660.1"/>
    <property type="molecule type" value="Genomic_DNA"/>
</dbReference>
<sequence>MNTSSTHFRLAHKIYDEAFKPSQAPSCNLYLYVSPKFIRVGVADMSRNKFVALEDYELISVFTPVQLSEQLSLIAEGSSLLQDHRWQTVRVSISNQHFTLVPETLFDPAHQSDYLRLHSEFSSQEDVVLNYKHNGLEAVNIFAVEGVVYRMVQSLFPERPVQFVHLTSTLIGSVMHQFGPNTERNLAIYVERNYVTVLVVSDQGLEFCNIFHYLSPEDFIYYIIFVMQEQKMNPEQGTITVWGDITHDSSLFSILQKYIRHVRFGKKPIDVEYSYKFNDLFEHRYFEIYSLHFCE</sequence>
<dbReference type="InterPro" id="IPR024213">
    <property type="entry name" value="DUF3822"/>
</dbReference>
<dbReference type="CDD" id="cd24013">
    <property type="entry name" value="ASKHA_ATPase_BT3980-like"/>
    <property type="match status" value="1"/>
</dbReference>
<keyword evidence="2" id="KW-1185">Reference proteome</keyword>
<evidence type="ECO:0000313" key="2">
    <source>
        <dbReference type="Proteomes" id="UP001597374"/>
    </source>
</evidence>
<dbReference type="Gene3D" id="3.30.420.260">
    <property type="match status" value="1"/>
</dbReference>
<organism evidence="1 2">
    <name type="scientific">Pontibacter ruber</name>
    <dbReference type="NCBI Taxonomy" id="1343895"/>
    <lineage>
        <taxon>Bacteria</taxon>
        <taxon>Pseudomonadati</taxon>
        <taxon>Bacteroidota</taxon>
        <taxon>Cytophagia</taxon>
        <taxon>Cytophagales</taxon>
        <taxon>Hymenobacteraceae</taxon>
        <taxon>Pontibacter</taxon>
    </lineage>
</organism>